<keyword evidence="2" id="KW-1185">Reference proteome</keyword>
<accession>A0ACC5Z0E1</accession>
<comment type="caution">
    <text evidence="1">The sequence shown here is derived from an EMBL/GenBank/DDBJ whole genome shotgun (WGS) entry which is preliminary data.</text>
</comment>
<dbReference type="Proteomes" id="UP000830395">
    <property type="component" value="Chromosome 16"/>
</dbReference>
<evidence type="ECO:0000313" key="1">
    <source>
        <dbReference type="EMBL" id="MCJ8741317.1"/>
    </source>
</evidence>
<name>A0ACC5Z0E1_9TELE</name>
<organism evidence="1 2">
    <name type="scientific">Pangasius djambal</name>
    <dbReference type="NCBI Taxonomy" id="1691987"/>
    <lineage>
        <taxon>Eukaryota</taxon>
        <taxon>Metazoa</taxon>
        <taxon>Chordata</taxon>
        <taxon>Craniata</taxon>
        <taxon>Vertebrata</taxon>
        <taxon>Euteleostomi</taxon>
        <taxon>Actinopterygii</taxon>
        <taxon>Neopterygii</taxon>
        <taxon>Teleostei</taxon>
        <taxon>Ostariophysi</taxon>
        <taxon>Siluriformes</taxon>
        <taxon>Pangasiidae</taxon>
        <taxon>Pangasius</taxon>
    </lineage>
</organism>
<proteinExistence type="predicted"/>
<dbReference type="EMBL" id="CM040990">
    <property type="protein sequence ID" value="MCJ8741317.1"/>
    <property type="molecule type" value="Genomic_DNA"/>
</dbReference>
<protein>
    <submittedName>
        <fullName evidence="1">Uncharacterized protein</fullName>
    </submittedName>
</protein>
<gene>
    <name evidence="1" type="ORF">PDJAM_G00069360</name>
</gene>
<evidence type="ECO:0000313" key="2">
    <source>
        <dbReference type="Proteomes" id="UP000830395"/>
    </source>
</evidence>
<sequence length="489" mass="54287">MISEFYCLFSKKTHNMEYNEHSLTLDCLISIFSFLREDDLIRVSCVCKEWHEAAETQWLWREMCLRRWGFCNVAQLLSDPSSYTWKRYYLHRSSLELKMKSGRSGGDYSCKSLRGHTGRIVGFSYLKGNSALHDMWNFTPVVCSASTDGTLKAWDIHKGVTLWSSSAQNPLTRMVTDPEQDVVITSDSAGTISAWQGRTGELLSSFSSGSSQCTLMTFSTEGKSFVMVGMALGSFLVLTSPQLCETSRRVVCDSFSLNLLLSSPDKKWILTASKDNFDFSPKVFSSQSVCAPEEDAEAVCVNLPVSGCAAAAFFPSQPARVAVVHSSAPLSHSALSVFEFSLKKSRYKQEAQAQQVESFRLDLNARHSDVVLQAKGNNTVLLTDGNDLKVYTLKGELISSFKEHLQPITSVCVDEFRVVTASQDLSLRVLTWRKDRDKGLTLESQYHLLGGSHTMSRGFTAVACDYASIVASVEAVNGKDVLKAYIFNS</sequence>
<reference evidence="1" key="1">
    <citation type="submission" date="2020-02" db="EMBL/GenBank/DDBJ databases">
        <title>Genome sequencing of the panga catfish, Pangasius djambal.</title>
        <authorList>
            <person name="Wen M."/>
            <person name="Zahm M."/>
            <person name="Roques C."/>
            <person name="Cabau C."/>
            <person name="Klopp C."/>
            <person name="Donnadieu C."/>
            <person name="Jouanno E."/>
            <person name="Avarre J.-C."/>
            <person name="Campet M."/>
            <person name="Ha T."/>
            <person name="Dugue R."/>
            <person name="Lampietro C."/>
            <person name="Louis A."/>
            <person name="Herpin A."/>
            <person name="Echchiki A."/>
            <person name="Berthelot C."/>
            <person name="Parey E."/>
            <person name="Roest-Crollius H."/>
            <person name="Braasch I."/>
            <person name="Postlethwait J.H."/>
            <person name="Bobe J."/>
            <person name="Montfort J."/>
            <person name="Bouchez O."/>
            <person name="Begum T."/>
            <person name="Schartl M."/>
            <person name="Gustiano R."/>
            <person name="Guiguen Y."/>
        </authorList>
    </citation>
    <scope>NUCLEOTIDE SEQUENCE</scope>
    <source>
        <strain evidence="1">Pdj_M5554</strain>
    </source>
</reference>